<comment type="function">
    <text evidence="1">Exerts its effect at some terminal stage of cytochrome c oxidase synthesis, probably by being involved in the insertion of the copper B into subunit I.</text>
</comment>
<reference evidence="11 12" key="1">
    <citation type="submission" date="2023-03" db="EMBL/GenBank/DDBJ databases">
        <title>Thalassotalea loyana LMG 22536T draft genome sequence.</title>
        <authorList>
            <person name="Sawabe T."/>
        </authorList>
    </citation>
    <scope>NUCLEOTIDE SEQUENCE [LARGE SCALE GENOMIC DNA]</scope>
    <source>
        <strain evidence="11 12">LMG 22536</strain>
    </source>
</reference>
<dbReference type="NCBIfam" id="NF003465">
    <property type="entry name" value="PRK05089.1"/>
    <property type="match status" value="1"/>
</dbReference>
<evidence type="ECO:0000256" key="1">
    <source>
        <dbReference type="ARBA" id="ARBA00004007"/>
    </source>
</evidence>
<evidence type="ECO:0000256" key="2">
    <source>
        <dbReference type="ARBA" id="ARBA00004382"/>
    </source>
</evidence>
<keyword evidence="8" id="KW-0186">Copper</keyword>
<proteinExistence type="inferred from homology"/>
<evidence type="ECO:0000256" key="6">
    <source>
        <dbReference type="ARBA" id="ARBA00022968"/>
    </source>
</evidence>
<dbReference type="PIRSF" id="PIRSF005413">
    <property type="entry name" value="COX11"/>
    <property type="match status" value="1"/>
</dbReference>
<organism evidence="11 12">
    <name type="scientific">Thalassotalea loyana</name>
    <dbReference type="NCBI Taxonomy" id="280483"/>
    <lineage>
        <taxon>Bacteria</taxon>
        <taxon>Pseudomonadati</taxon>
        <taxon>Pseudomonadota</taxon>
        <taxon>Gammaproteobacteria</taxon>
        <taxon>Alteromonadales</taxon>
        <taxon>Colwelliaceae</taxon>
        <taxon>Thalassotalea</taxon>
    </lineage>
</organism>
<keyword evidence="5 10" id="KW-0812">Transmembrane</keyword>
<dbReference type="InterPro" id="IPR007533">
    <property type="entry name" value="Cyt_c_oxidase_assmbl_CtaG"/>
</dbReference>
<evidence type="ECO:0000256" key="4">
    <source>
        <dbReference type="ARBA" id="ARBA00015384"/>
    </source>
</evidence>
<dbReference type="Pfam" id="PF04442">
    <property type="entry name" value="CtaG_Cox11"/>
    <property type="match status" value="1"/>
</dbReference>
<evidence type="ECO:0000256" key="10">
    <source>
        <dbReference type="SAM" id="Phobius"/>
    </source>
</evidence>
<evidence type="ECO:0000256" key="8">
    <source>
        <dbReference type="ARBA" id="ARBA00023008"/>
    </source>
</evidence>
<gene>
    <name evidence="11" type="primary">ctaG</name>
    <name evidence="11" type="ORF">tloyanaT_25290</name>
</gene>
<evidence type="ECO:0000256" key="7">
    <source>
        <dbReference type="ARBA" id="ARBA00022989"/>
    </source>
</evidence>
<evidence type="ECO:0000313" key="12">
    <source>
        <dbReference type="Proteomes" id="UP001157134"/>
    </source>
</evidence>
<comment type="caution">
    <text evidence="11">The sequence shown here is derived from an EMBL/GenBank/DDBJ whole genome shotgun (WGS) entry which is preliminary data.</text>
</comment>
<evidence type="ECO:0000313" key="11">
    <source>
        <dbReference type="EMBL" id="GLX86276.1"/>
    </source>
</evidence>
<accession>A0ABQ6HDV9</accession>
<dbReference type="Proteomes" id="UP001157134">
    <property type="component" value="Unassembled WGS sequence"/>
</dbReference>
<dbReference type="Gene3D" id="2.60.370.10">
    <property type="entry name" value="Ctag/Cox11"/>
    <property type="match status" value="1"/>
</dbReference>
<dbReference type="EMBL" id="BSSV01000005">
    <property type="protein sequence ID" value="GLX86276.1"/>
    <property type="molecule type" value="Genomic_DNA"/>
</dbReference>
<keyword evidence="7 10" id="KW-1133">Transmembrane helix</keyword>
<sequence>MAHVIANIAPIKRQTLKGIEEHVMTTTKEQNIQKTVKKLVLVVFAMFGFGFALVPLYDVFCEITGLNGKTSNEAASVLVDGVDTSRTVKVQFISRTAKGIPWQFEPMTNEISVHPGEMKLVKFYAKNESVRDIIGQAVPSVSPGVAAVYFQKIECFCFNHQPLKAQEEVEMALQFYVDPELPDDVSELTLSYTLYDITASVDS</sequence>
<evidence type="ECO:0000256" key="9">
    <source>
        <dbReference type="ARBA" id="ARBA00023136"/>
    </source>
</evidence>
<keyword evidence="12" id="KW-1185">Reference proteome</keyword>
<dbReference type="PANTHER" id="PTHR21320:SF3">
    <property type="entry name" value="CYTOCHROME C OXIDASE ASSEMBLY PROTEIN COX11, MITOCHONDRIAL-RELATED"/>
    <property type="match status" value="1"/>
</dbReference>
<evidence type="ECO:0000256" key="5">
    <source>
        <dbReference type="ARBA" id="ARBA00022692"/>
    </source>
</evidence>
<dbReference type="SUPFAM" id="SSF110111">
    <property type="entry name" value="Ctag/Cox11"/>
    <property type="match status" value="1"/>
</dbReference>
<evidence type="ECO:0000256" key="3">
    <source>
        <dbReference type="ARBA" id="ARBA00009620"/>
    </source>
</evidence>
<dbReference type="InterPro" id="IPR023471">
    <property type="entry name" value="CtaG/Cox11_dom_sf"/>
</dbReference>
<comment type="similarity">
    <text evidence="3">Belongs to the COX11/CtaG family.</text>
</comment>
<feature type="transmembrane region" description="Helical" evidence="10">
    <location>
        <begin position="39"/>
        <end position="57"/>
    </location>
</feature>
<comment type="subcellular location">
    <subcellularLocation>
        <location evidence="2">Cell inner membrane</location>
        <topology evidence="2">Single-pass type II membrane protein</topology>
        <orientation evidence="2">Periplasmic side</orientation>
    </subcellularLocation>
</comment>
<dbReference type="PANTHER" id="PTHR21320">
    <property type="entry name" value="CYTOCHROME C OXIDASE ASSEMBLY PROTEIN COX11-RELATED"/>
    <property type="match status" value="1"/>
</dbReference>
<keyword evidence="9 10" id="KW-0472">Membrane</keyword>
<protein>
    <recommendedName>
        <fullName evidence="4">Cytochrome c oxidase assembly protein CtaG</fullName>
    </recommendedName>
</protein>
<keyword evidence="6" id="KW-0735">Signal-anchor</keyword>
<name>A0ABQ6HDV9_9GAMM</name>